<dbReference type="RefSeq" id="WP_178358151.1">
    <property type="nucleotide sequence ID" value="NZ_JABFYL010000018.1"/>
</dbReference>
<feature type="domain" description="UspA" evidence="2">
    <location>
        <begin position="166"/>
        <end position="284"/>
    </location>
</feature>
<dbReference type="InterPro" id="IPR006016">
    <property type="entry name" value="UspA"/>
</dbReference>
<organism evidence="3 4">
    <name type="scientific">Mycolicibacterium hippocampi</name>
    <dbReference type="NCBI Taxonomy" id="659824"/>
    <lineage>
        <taxon>Bacteria</taxon>
        <taxon>Bacillati</taxon>
        <taxon>Actinomycetota</taxon>
        <taxon>Actinomycetes</taxon>
        <taxon>Mycobacteriales</taxon>
        <taxon>Mycobacteriaceae</taxon>
        <taxon>Mycolicibacterium</taxon>
    </lineage>
</organism>
<evidence type="ECO:0000259" key="2">
    <source>
        <dbReference type="Pfam" id="PF00582"/>
    </source>
</evidence>
<dbReference type="AlphaFoldDB" id="A0A850PNF2"/>
<dbReference type="Gene3D" id="3.40.50.620">
    <property type="entry name" value="HUPs"/>
    <property type="match status" value="1"/>
</dbReference>
<dbReference type="Proteomes" id="UP000570517">
    <property type="component" value="Unassembled WGS sequence"/>
</dbReference>
<dbReference type="InterPro" id="IPR006015">
    <property type="entry name" value="Universal_stress_UspA"/>
</dbReference>
<dbReference type="PANTHER" id="PTHR46268:SF6">
    <property type="entry name" value="UNIVERSAL STRESS PROTEIN UP12"/>
    <property type="match status" value="1"/>
</dbReference>
<accession>A0A850PNF2</accession>
<dbReference type="InterPro" id="IPR014729">
    <property type="entry name" value="Rossmann-like_a/b/a_fold"/>
</dbReference>
<gene>
    <name evidence="3" type="ORF">HLY00_83</name>
</gene>
<dbReference type="PANTHER" id="PTHR46268">
    <property type="entry name" value="STRESS RESPONSE PROTEIN NHAX"/>
    <property type="match status" value="1"/>
</dbReference>
<comment type="caution">
    <text evidence="3">The sequence shown here is derived from an EMBL/GenBank/DDBJ whole genome shotgun (WGS) entry which is preliminary data.</text>
</comment>
<keyword evidence="4" id="KW-1185">Reference proteome</keyword>
<evidence type="ECO:0000256" key="1">
    <source>
        <dbReference type="ARBA" id="ARBA00008791"/>
    </source>
</evidence>
<dbReference type="Gene3D" id="3.40.50.12370">
    <property type="match status" value="1"/>
</dbReference>
<protein>
    <submittedName>
        <fullName evidence="3">Universal stress protein family</fullName>
    </submittedName>
</protein>
<evidence type="ECO:0000313" key="4">
    <source>
        <dbReference type="Proteomes" id="UP000570517"/>
    </source>
</evidence>
<feature type="domain" description="UspA" evidence="2">
    <location>
        <begin position="3"/>
        <end position="150"/>
    </location>
</feature>
<dbReference type="PRINTS" id="PR01438">
    <property type="entry name" value="UNVRSLSTRESS"/>
</dbReference>
<dbReference type="EMBL" id="JABFYL010000018">
    <property type="protein sequence ID" value="NVN49784.1"/>
    <property type="molecule type" value="Genomic_DNA"/>
</dbReference>
<sequence length="290" mass="30607">MTLRLIMGYDGSPESGSAIEAGGLLFPGAHALVTYLWVPPFASDKVRRRLRARARDLDDLVAMIERDGEHEAQRVVAMGVTLAGAAGWDAQALLKRTWGGEGWRIAQAAEEVDADLVVVGSRGLGGTHAVLGSVSDLVVHYSARPMVVVPHPMLAAEHAALSNGPLVVGWDGSPGAEAAFTAAARLFPERDVLLVSVDTDTDTDPPPVEADILGGRKVTRLRVERGRGLRAHAVADALIVCAADRDAAVIVVGSRGRSMAREVMLGSVAMATLHKAERPVMVVPGTWEAL</sequence>
<name>A0A850PNF2_9MYCO</name>
<comment type="similarity">
    <text evidence="1">Belongs to the universal stress protein A family.</text>
</comment>
<evidence type="ECO:0000313" key="3">
    <source>
        <dbReference type="EMBL" id="NVN49784.1"/>
    </source>
</evidence>
<dbReference type="SUPFAM" id="SSF52402">
    <property type="entry name" value="Adenine nucleotide alpha hydrolases-like"/>
    <property type="match status" value="2"/>
</dbReference>
<reference evidence="3 4" key="1">
    <citation type="submission" date="2020-05" db="EMBL/GenBank/DDBJ databases">
        <title>Draft genome sequence of Mycobacterium hippocampi DL, isolated from European seabass, Dicentrarchus labrax, reared in fish farms.</title>
        <authorList>
            <person name="Stathopoulou P."/>
            <person name="Asimakis E."/>
            <person name="Tzokas K."/>
            <person name="Batargias C."/>
            <person name="Tsiamis G."/>
        </authorList>
    </citation>
    <scope>NUCLEOTIDE SEQUENCE [LARGE SCALE GENOMIC DNA]</scope>
    <source>
        <strain evidence="3 4">DL</strain>
    </source>
</reference>
<dbReference type="Pfam" id="PF00582">
    <property type="entry name" value="Usp"/>
    <property type="match status" value="2"/>
</dbReference>
<proteinExistence type="inferred from homology"/>